<proteinExistence type="predicted"/>
<reference evidence="2" key="1">
    <citation type="submission" date="2021-06" db="EMBL/GenBank/DDBJ databases">
        <title>Comparative genomics, transcriptomics and evolutionary studies reveal genomic signatures of adaptation to plant cell wall in hemibiotrophic fungi.</title>
        <authorList>
            <consortium name="DOE Joint Genome Institute"/>
            <person name="Baroncelli R."/>
            <person name="Diaz J.F."/>
            <person name="Benocci T."/>
            <person name="Peng M."/>
            <person name="Battaglia E."/>
            <person name="Haridas S."/>
            <person name="Andreopoulos W."/>
            <person name="Labutti K."/>
            <person name="Pangilinan J."/>
            <person name="Floch G.L."/>
            <person name="Makela M.R."/>
            <person name="Henrissat B."/>
            <person name="Grigoriev I.V."/>
            <person name="Crouch J.A."/>
            <person name="De Vries R.P."/>
            <person name="Sukno S.A."/>
            <person name="Thon M.R."/>
        </authorList>
    </citation>
    <scope>NUCLEOTIDE SEQUENCE</scope>
    <source>
        <strain evidence="2">MAFF235873</strain>
    </source>
</reference>
<sequence>MRASFTPSCRAHSSFQTLLRSPRDPWLCSLRGCTKSRFPRGGSSPATRNSQLGTPTYSGQQKLHGCCKLSFVQCKETARSFLPWHFGYAGTRYPCKLAQVSGCALLRHTRSFVGGRRLPPSFTRGMISPGVTNGDPMAQSSRVGTWALSMSSDDDPRIQGPREMSRSPGPAHKSCDISS</sequence>
<evidence type="ECO:0000313" key="3">
    <source>
        <dbReference type="Proteomes" id="UP001232148"/>
    </source>
</evidence>
<protein>
    <submittedName>
        <fullName evidence="2">Uncharacterized protein</fullName>
    </submittedName>
</protein>
<organism evidence="2 3">
    <name type="scientific">Colletotrichum zoysiae</name>
    <dbReference type="NCBI Taxonomy" id="1216348"/>
    <lineage>
        <taxon>Eukaryota</taxon>
        <taxon>Fungi</taxon>
        <taxon>Dikarya</taxon>
        <taxon>Ascomycota</taxon>
        <taxon>Pezizomycotina</taxon>
        <taxon>Sordariomycetes</taxon>
        <taxon>Hypocreomycetidae</taxon>
        <taxon>Glomerellales</taxon>
        <taxon>Glomerellaceae</taxon>
        <taxon>Colletotrichum</taxon>
        <taxon>Colletotrichum graminicola species complex</taxon>
    </lineage>
</organism>
<name>A0AAD9HCK4_9PEZI</name>
<keyword evidence="3" id="KW-1185">Reference proteome</keyword>
<dbReference type="EMBL" id="MU842918">
    <property type="protein sequence ID" value="KAK2026268.1"/>
    <property type="molecule type" value="Genomic_DNA"/>
</dbReference>
<evidence type="ECO:0000313" key="2">
    <source>
        <dbReference type="EMBL" id="KAK2026268.1"/>
    </source>
</evidence>
<gene>
    <name evidence="2" type="ORF">LX32DRAFT_29639</name>
</gene>
<comment type="caution">
    <text evidence="2">The sequence shown here is derived from an EMBL/GenBank/DDBJ whole genome shotgun (WGS) entry which is preliminary data.</text>
</comment>
<feature type="region of interest" description="Disordered" evidence="1">
    <location>
        <begin position="146"/>
        <end position="179"/>
    </location>
</feature>
<dbReference type="AlphaFoldDB" id="A0AAD9HCK4"/>
<evidence type="ECO:0000256" key="1">
    <source>
        <dbReference type="SAM" id="MobiDB-lite"/>
    </source>
</evidence>
<dbReference type="Proteomes" id="UP001232148">
    <property type="component" value="Unassembled WGS sequence"/>
</dbReference>
<accession>A0AAD9HCK4</accession>